<evidence type="ECO:0000313" key="10">
    <source>
        <dbReference type="EMBL" id="OEU20480.1"/>
    </source>
</evidence>
<sequence length="636" mass="72002">MMILRHANSNQFARFTSTSPLSSIPHEPTITLASNCIRDYFGPTVQLVADALISRKGGSTLLQIIATIETKAYISVHRSDERHEIMRLGKLRASTLNSKSNNGDRPTHASVRASLLTMIQHSIVIVKERTTTSVSIKKGNHTGSKSKTVHTYEIDTDRARLFPRYPRLVEFVKKALDETAATLVETLLVQGRARTVQAIVLTVEQLQQQQQDVNENNDQSSTRSDHRYTSRQSVLETFLRLTRGGFLELVPVVKDMDKEDDEEEAELTEESLGFTNTTVKTETTGDGTHNNDDDDEDPAVVSLLRNGPYKNIPAKAIWRVNINMFHEQLRAVSLGWLVAERYNHKIQSSGSIVTAALKFAAAQRYGNAIMKTSSKNSDGSSNDDNNTSSAVPISDFEAIHNFSIEKILKYLPKAVIQNYEKREGGVVLNIHKTLVELSHVHDPVVVEQVEVAPGQPAHSKFQIQTRRLVEYLRDRIVHQIISDSHGEIAARIIPVLRMHGFMESDQVAESAMVPAKDTRELLHRLYRDRYIDLFNVNQGKQHNPNSMIYLWGYSRPRCTRNAADNVCIALCNIRLRRQHEVEVGKDWIERAREAENELENENELDKLMFSRFCQGLERLDNAAIQLDETLMVLNDY</sequence>
<evidence type="ECO:0000256" key="7">
    <source>
        <dbReference type="RuleBase" id="RU367076"/>
    </source>
</evidence>
<dbReference type="Proteomes" id="UP000095751">
    <property type="component" value="Unassembled WGS sequence"/>
</dbReference>
<evidence type="ECO:0000256" key="1">
    <source>
        <dbReference type="ARBA" id="ARBA00004123"/>
    </source>
</evidence>
<feature type="region of interest" description="Disordered" evidence="8">
    <location>
        <begin position="257"/>
        <end position="297"/>
    </location>
</feature>
<evidence type="ECO:0000256" key="3">
    <source>
        <dbReference type="ARBA" id="ARBA00016689"/>
    </source>
</evidence>
<comment type="subcellular location">
    <subcellularLocation>
        <location evidence="1 7">Nucleus</location>
    </subcellularLocation>
</comment>
<dbReference type="InterPro" id="IPR039748">
    <property type="entry name" value="RPC3"/>
</dbReference>
<feature type="compositionally biased region" description="Low complexity" evidence="8">
    <location>
        <begin position="208"/>
        <end position="219"/>
    </location>
</feature>
<dbReference type="InParanoid" id="A0A1E7FQN4"/>
<keyword evidence="4 7" id="KW-0240">DNA-directed RNA polymerase</keyword>
<gene>
    <name evidence="10" type="ORF">FRACYDRAFT_274199</name>
</gene>
<evidence type="ECO:0000256" key="8">
    <source>
        <dbReference type="SAM" id="MobiDB-lite"/>
    </source>
</evidence>
<dbReference type="PANTHER" id="PTHR12949">
    <property type="entry name" value="RNA POLYMERASE III DNA DIRECTED -RELATED"/>
    <property type="match status" value="1"/>
</dbReference>
<organism evidence="10 11">
    <name type="scientific">Fragilariopsis cylindrus CCMP1102</name>
    <dbReference type="NCBI Taxonomy" id="635003"/>
    <lineage>
        <taxon>Eukaryota</taxon>
        <taxon>Sar</taxon>
        <taxon>Stramenopiles</taxon>
        <taxon>Ochrophyta</taxon>
        <taxon>Bacillariophyta</taxon>
        <taxon>Bacillariophyceae</taxon>
        <taxon>Bacillariophycidae</taxon>
        <taxon>Bacillariales</taxon>
        <taxon>Bacillariaceae</taxon>
        <taxon>Fragilariopsis</taxon>
    </lineage>
</organism>
<dbReference type="GO" id="GO:0005666">
    <property type="term" value="C:RNA polymerase III complex"/>
    <property type="evidence" value="ECO:0007669"/>
    <property type="project" value="UniProtKB-UniRule"/>
</dbReference>
<dbReference type="Pfam" id="PF22536">
    <property type="entry name" value="WHD_POLR3C"/>
    <property type="match status" value="1"/>
</dbReference>
<dbReference type="InterPro" id="IPR036388">
    <property type="entry name" value="WH-like_DNA-bd_sf"/>
</dbReference>
<dbReference type="EMBL" id="KV784354">
    <property type="protein sequence ID" value="OEU20480.1"/>
    <property type="molecule type" value="Genomic_DNA"/>
</dbReference>
<name>A0A1E7FQN4_9STRA</name>
<dbReference type="GO" id="GO:0003697">
    <property type="term" value="F:single-stranded DNA binding"/>
    <property type="evidence" value="ECO:0007669"/>
    <property type="project" value="UniProtKB-UniRule"/>
</dbReference>
<comment type="function">
    <text evidence="7">DNA-dependent RNA polymerase catalyzes the transcription of DNA into RNA using the four ribonucleoside triphosphates as substrates. Specific core component of RNA polymerase III which synthesizes small RNAs, such as 5S rRNA and tRNAs.</text>
</comment>
<dbReference type="InterPro" id="IPR055207">
    <property type="entry name" value="POLR3C_WHD"/>
</dbReference>
<dbReference type="Gene3D" id="1.10.10.10">
    <property type="entry name" value="Winged helix-like DNA-binding domain superfamily/Winged helix DNA-binding domain"/>
    <property type="match status" value="3"/>
</dbReference>
<dbReference type="PANTHER" id="PTHR12949:SF0">
    <property type="entry name" value="DNA-DIRECTED RNA POLYMERASE III SUBUNIT RPC3"/>
    <property type="match status" value="1"/>
</dbReference>
<feature type="compositionally biased region" description="Acidic residues" evidence="8">
    <location>
        <begin position="258"/>
        <end position="269"/>
    </location>
</feature>
<evidence type="ECO:0000256" key="2">
    <source>
        <dbReference type="ARBA" id="ARBA00011206"/>
    </source>
</evidence>
<protein>
    <recommendedName>
        <fullName evidence="3 7">DNA-directed RNA polymerase III subunit RPC3</fullName>
        <shortName evidence="7">RNA polymerase III subunit C3</shortName>
    </recommendedName>
</protein>
<accession>A0A1E7FQN4</accession>
<proteinExistence type="inferred from homology"/>
<evidence type="ECO:0000259" key="9">
    <source>
        <dbReference type="Pfam" id="PF22536"/>
    </source>
</evidence>
<feature type="compositionally biased region" description="Low complexity" evidence="8">
    <location>
        <begin position="273"/>
        <end position="288"/>
    </location>
</feature>
<keyword evidence="5 7" id="KW-0804">Transcription</keyword>
<dbReference type="KEGG" id="fcy:FRACYDRAFT_274199"/>
<dbReference type="OrthoDB" id="272392at2759"/>
<dbReference type="AlphaFoldDB" id="A0A1E7FQN4"/>
<reference evidence="10 11" key="1">
    <citation type="submission" date="2016-09" db="EMBL/GenBank/DDBJ databases">
        <title>Extensive genetic diversity and differential bi-allelic expression allows diatom success in the polar Southern Ocean.</title>
        <authorList>
            <consortium name="DOE Joint Genome Institute"/>
            <person name="Mock T."/>
            <person name="Otillar R.P."/>
            <person name="Strauss J."/>
            <person name="Dupont C."/>
            <person name="Frickenhaus S."/>
            <person name="Maumus F."/>
            <person name="Mcmullan M."/>
            <person name="Sanges R."/>
            <person name="Schmutz J."/>
            <person name="Toseland A."/>
            <person name="Valas R."/>
            <person name="Veluchamy A."/>
            <person name="Ward B.J."/>
            <person name="Allen A."/>
            <person name="Barry K."/>
            <person name="Falciatore A."/>
            <person name="Ferrante M."/>
            <person name="Fortunato A.E."/>
            <person name="Gloeckner G."/>
            <person name="Gruber A."/>
            <person name="Hipkin R."/>
            <person name="Janech M."/>
            <person name="Kroth P."/>
            <person name="Leese F."/>
            <person name="Lindquist E."/>
            <person name="Lyon B.R."/>
            <person name="Martin J."/>
            <person name="Mayer C."/>
            <person name="Parker M."/>
            <person name="Quesneville H."/>
            <person name="Raymond J."/>
            <person name="Uhlig C."/>
            <person name="Valentin K.U."/>
            <person name="Worden A.Z."/>
            <person name="Armbrust E.V."/>
            <person name="Bowler C."/>
            <person name="Green B."/>
            <person name="Moulton V."/>
            <person name="Van Oosterhout C."/>
            <person name="Grigoriev I."/>
        </authorList>
    </citation>
    <scope>NUCLEOTIDE SEQUENCE [LARGE SCALE GENOMIC DNA]</scope>
    <source>
        <strain evidence="10 11">CCMP1102</strain>
    </source>
</reference>
<evidence type="ECO:0000256" key="4">
    <source>
        <dbReference type="ARBA" id="ARBA00022478"/>
    </source>
</evidence>
<dbReference type="SUPFAM" id="SSF46785">
    <property type="entry name" value="Winged helix' DNA-binding domain"/>
    <property type="match status" value="1"/>
</dbReference>
<evidence type="ECO:0000256" key="5">
    <source>
        <dbReference type="ARBA" id="ARBA00023163"/>
    </source>
</evidence>
<feature type="domain" description="DNA-directed RNA polymerase III subunit RPC3 winged-helix" evidence="9">
    <location>
        <begin position="477"/>
        <end position="552"/>
    </location>
</feature>
<dbReference type="InterPro" id="IPR036390">
    <property type="entry name" value="WH_DNA-bd_sf"/>
</dbReference>
<keyword evidence="6 7" id="KW-0539">Nucleus</keyword>
<feature type="region of interest" description="Disordered" evidence="8">
    <location>
        <begin position="208"/>
        <end position="229"/>
    </location>
</feature>
<comment type="subunit">
    <text evidence="2 7">Component of the RNA polymerase III (Pol III) complex consisting of 17 subunits.</text>
</comment>
<evidence type="ECO:0000313" key="11">
    <source>
        <dbReference type="Proteomes" id="UP000095751"/>
    </source>
</evidence>
<comment type="similarity">
    <text evidence="7">Belongs to the eukaryotic RPC3/POLR3C RNA polymerase subunit family.</text>
</comment>
<evidence type="ECO:0000256" key="6">
    <source>
        <dbReference type="ARBA" id="ARBA00023242"/>
    </source>
</evidence>
<keyword evidence="11" id="KW-1185">Reference proteome</keyword>